<proteinExistence type="predicted"/>
<keyword evidence="1" id="KW-0472">Membrane</keyword>
<feature type="signal peptide" evidence="2">
    <location>
        <begin position="1"/>
        <end position="27"/>
    </location>
</feature>
<dbReference type="InterPro" id="IPR036179">
    <property type="entry name" value="Ig-like_dom_sf"/>
</dbReference>
<dbReference type="Proteomes" id="UP000507470">
    <property type="component" value="Unassembled WGS sequence"/>
</dbReference>
<evidence type="ECO:0000313" key="5">
    <source>
        <dbReference type="Proteomes" id="UP000507470"/>
    </source>
</evidence>
<organism evidence="4 5">
    <name type="scientific">Mytilus coruscus</name>
    <name type="common">Sea mussel</name>
    <dbReference type="NCBI Taxonomy" id="42192"/>
    <lineage>
        <taxon>Eukaryota</taxon>
        <taxon>Metazoa</taxon>
        <taxon>Spiralia</taxon>
        <taxon>Lophotrochozoa</taxon>
        <taxon>Mollusca</taxon>
        <taxon>Bivalvia</taxon>
        <taxon>Autobranchia</taxon>
        <taxon>Pteriomorphia</taxon>
        <taxon>Mytilida</taxon>
        <taxon>Mytiloidea</taxon>
        <taxon>Mytilidae</taxon>
        <taxon>Mytilinae</taxon>
        <taxon>Mytilus</taxon>
    </lineage>
</organism>
<dbReference type="PROSITE" id="PS50835">
    <property type="entry name" value="IG_LIKE"/>
    <property type="match status" value="1"/>
</dbReference>
<keyword evidence="5" id="KW-1185">Reference proteome</keyword>
<feature type="domain" description="Ig-like" evidence="3">
    <location>
        <begin position="187"/>
        <end position="281"/>
    </location>
</feature>
<evidence type="ECO:0000256" key="1">
    <source>
        <dbReference type="SAM" id="Phobius"/>
    </source>
</evidence>
<dbReference type="OrthoDB" id="10460496at2759"/>
<dbReference type="EMBL" id="CACVKT020010441">
    <property type="protein sequence ID" value="CAC5426679.1"/>
    <property type="molecule type" value="Genomic_DNA"/>
</dbReference>
<feature type="transmembrane region" description="Helical" evidence="1">
    <location>
        <begin position="408"/>
        <end position="427"/>
    </location>
</feature>
<sequence length="646" mass="73164">MFNATLRLNFSTEICLLLLMFVNGTQCTAWDTVYTTPGSYLQLNITDLEESIHCFFLSEGQQIENKIVYESQIYDTQKYQLTTNKRPSVVIKAPQEIGSFSIGVHIIELGRNKLHITDRLLSLENETYGRDGSQIDLMFTLNTTKSLSGQSLHFDEDAVKYYFQFALNIKNASTKDDGIYKCLVATPWIDIVVAHAPAVEVVARRHSFDCVAKGFPHKYTFNNWEHQSEEGEHIRFLDGLHYVTLNLQNHQLKYQISGRYICTVSNGIPDVNGSLLQKGFKSMQYTGAPIFPPENRNVKLGVLGQPLILSFVLYSNPFIEDLWIEGATDGDFQNITKSDFKISNTTLLYTAFGNKGNISGYEIIFGANILRSNDFHKYNLWTKNELGVDFYRFEIIEIDSLKTISKDITGFIISSGIAAVLLFYIIVNRIRFKVNERLLRSRQRSSADLHYHTYDEIGSISNQEVNIIRLAIDQQGSSQQTRIISSSQTRGTQTDINNQLTLNYTTEAPSAVSTQECSEDTGLQNVTLEATIDVSSPLYTEDIRHSFRTYDAEAVTSSDGSGHNQYEDWSISNGTSRCSTDSTESNMCSLNPTSFNINVGDGYENPYQIIMQESQDNHQYSSISNQSFQFSGDQEMEVRGYVFEFD</sequence>
<accession>A0A6J8F162</accession>
<name>A0A6J8F162_MYTCO</name>
<dbReference type="AlphaFoldDB" id="A0A6J8F162"/>
<keyword evidence="1" id="KW-1133">Transmembrane helix</keyword>
<gene>
    <name evidence="4" type="ORF">MCOR_58366</name>
</gene>
<protein>
    <recommendedName>
        <fullName evidence="3">Ig-like domain-containing protein</fullName>
    </recommendedName>
</protein>
<keyword evidence="2" id="KW-0732">Signal</keyword>
<dbReference type="InterPro" id="IPR007110">
    <property type="entry name" value="Ig-like_dom"/>
</dbReference>
<feature type="chain" id="PRO_5026677129" description="Ig-like domain-containing protein" evidence="2">
    <location>
        <begin position="28"/>
        <end position="646"/>
    </location>
</feature>
<reference evidence="4 5" key="1">
    <citation type="submission" date="2020-06" db="EMBL/GenBank/DDBJ databases">
        <authorList>
            <person name="Li R."/>
            <person name="Bekaert M."/>
        </authorList>
    </citation>
    <scope>NUCLEOTIDE SEQUENCE [LARGE SCALE GENOMIC DNA]</scope>
    <source>
        <strain evidence="5">wild</strain>
    </source>
</reference>
<evidence type="ECO:0000313" key="4">
    <source>
        <dbReference type="EMBL" id="CAC5426679.1"/>
    </source>
</evidence>
<evidence type="ECO:0000256" key="2">
    <source>
        <dbReference type="SAM" id="SignalP"/>
    </source>
</evidence>
<keyword evidence="1" id="KW-0812">Transmembrane</keyword>
<dbReference type="SUPFAM" id="SSF48726">
    <property type="entry name" value="Immunoglobulin"/>
    <property type="match status" value="1"/>
</dbReference>
<evidence type="ECO:0000259" key="3">
    <source>
        <dbReference type="PROSITE" id="PS50835"/>
    </source>
</evidence>